<sequence length="180" mass="20705">MIGFYPSRIGWVSNFCKCNRKDGHCVELVNETVSLEGETSDKTKDEIIVSDKDEQSNVNEIAVSEKVDPKKIDKVEPKKIDKVEPKKIDKVEPKKIDKVEPKKIDKVEPKKIDKSSKASKADKSSKANSKQECDNDDESVTRIDRIKRPKKVKKVKRVKRVRYDLTFDNISRHIGNENHK</sequence>
<protein>
    <submittedName>
        <fullName evidence="2">Uncharacterized protein</fullName>
    </submittedName>
</protein>
<accession>A0A481ZGG8</accession>
<feature type="region of interest" description="Disordered" evidence="1">
    <location>
        <begin position="36"/>
        <end position="64"/>
    </location>
</feature>
<feature type="compositionally biased region" description="Basic and acidic residues" evidence="1">
    <location>
        <begin position="100"/>
        <end position="146"/>
    </location>
</feature>
<feature type="compositionally biased region" description="Basic and acidic residues" evidence="1">
    <location>
        <begin position="39"/>
        <end position="55"/>
    </location>
</feature>
<reference evidence="2" key="1">
    <citation type="journal article" date="2019" name="MBio">
        <title>Virus Genomes from Deep Sea Sediments Expand the Ocean Megavirome and Support Independent Origins of Viral Gigantism.</title>
        <authorList>
            <person name="Backstrom D."/>
            <person name="Yutin N."/>
            <person name="Jorgensen S.L."/>
            <person name="Dharamshi J."/>
            <person name="Homa F."/>
            <person name="Zaremba-Niedwiedzka K."/>
            <person name="Spang A."/>
            <person name="Wolf Y.I."/>
            <person name="Koonin E.V."/>
            <person name="Ettema T.J."/>
        </authorList>
    </citation>
    <scope>NUCLEOTIDE SEQUENCE</scope>
</reference>
<dbReference type="EMBL" id="MK500608">
    <property type="protein sequence ID" value="QBK93940.1"/>
    <property type="molecule type" value="Genomic_DNA"/>
</dbReference>
<organism evidence="2">
    <name type="scientific">Pithovirus LCPAC406</name>
    <dbReference type="NCBI Taxonomy" id="2506599"/>
    <lineage>
        <taxon>Viruses</taxon>
        <taxon>Pithoviruses</taxon>
    </lineage>
</organism>
<evidence type="ECO:0000256" key="1">
    <source>
        <dbReference type="SAM" id="MobiDB-lite"/>
    </source>
</evidence>
<feature type="region of interest" description="Disordered" evidence="1">
    <location>
        <begin position="100"/>
        <end position="155"/>
    </location>
</feature>
<proteinExistence type="predicted"/>
<evidence type="ECO:0000313" key="2">
    <source>
        <dbReference type="EMBL" id="QBK93940.1"/>
    </source>
</evidence>
<gene>
    <name evidence="2" type="ORF">LCPAC406_02540</name>
</gene>
<name>A0A481ZGG8_9VIRU</name>